<dbReference type="InterPro" id="IPR022243">
    <property type="entry name" value="DUF3768"/>
</dbReference>
<evidence type="ECO:0000313" key="3">
    <source>
        <dbReference type="Proteomes" id="UP000183174"/>
    </source>
</evidence>
<name>A0A1C3XL56_9BRAD</name>
<feature type="region of interest" description="Disordered" evidence="1">
    <location>
        <begin position="1"/>
        <end position="21"/>
    </location>
</feature>
<accession>A0A1C3XL56</accession>
<dbReference type="Pfam" id="PF12599">
    <property type="entry name" value="DUF3768"/>
    <property type="match status" value="1"/>
</dbReference>
<evidence type="ECO:0008006" key="4">
    <source>
        <dbReference type="Google" id="ProtNLM"/>
    </source>
</evidence>
<reference evidence="2 3" key="1">
    <citation type="submission" date="2016-08" db="EMBL/GenBank/DDBJ databases">
        <authorList>
            <person name="Seilhamer J.J."/>
        </authorList>
    </citation>
    <scope>NUCLEOTIDE SEQUENCE [LARGE SCALE GENOMIC DNA]</scope>
    <source>
        <strain evidence="2 3">CCBAU 10071</strain>
    </source>
</reference>
<dbReference type="RefSeq" id="WP_050996341.1">
    <property type="nucleotide sequence ID" value="NZ_FMAE01000046.1"/>
</dbReference>
<sequence>MPSGALRWRQGNDDNRSRRATRLRKAEALRQVADFSGFTEENDSHGEHGFGSFDLVGQKFFWKIDYDDRKMQQGSEDPSDSERTLRVLRLMLASEY</sequence>
<dbReference type="AlphaFoldDB" id="A0A1C3XL56"/>
<proteinExistence type="predicted"/>
<dbReference type="Proteomes" id="UP000183174">
    <property type="component" value="Unassembled WGS sequence"/>
</dbReference>
<evidence type="ECO:0000256" key="1">
    <source>
        <dbReference type="SAM" id="MobiDB-lite"/>
    </source>
</evidence>
<organism evidence="2 3">
    <name type="scientific">Bradyrhizobium yuanmingense</name>
    <dbReference type="NCBI Taxonomy" id="108015"/>
    <lineage>
        <taxon>Bacteria</taxon>
        <taxon>Pseudomonadati</taxon>
        <taxon>Pseudomonadota</taxon>
        <taxon>Alphaproteobacteria</taxon>
        <taxon>Hyphomicrobiales</taxon>
        <taxon>Nitrobacteraceae</taxon>
        <taxon>Bradyrhizobium</taxon>
    </lineage>
</organism>
<dbReference type="EMBL" id="FMAE01000046">
    <property type="protein sequence ID" value="SCB52998.1"/>
    <property type="molecule type" value="Genomic_DNA"/>
</dbReference>
<gene>
    <name evidence="2" type="ORF">GA0061099_10464</name>
</gene>
<protein>
    <recommendedName>
        <fullName evidence="4">DUF3768 domain-containing protein</fullName>
    </recommendedName>
</protein>
<evidence type="ECO:0000313" key="2">
    <source>
        <dbReference type="EMBL" id="SCB52998.1"/>
    </source>
</evidence>